<evidence type="ECO:0000313" key="3">
    <source>
        <dbReference type="Proteomes" id="UP001469553"/>
    </source>
</evidence>
<reference evidence="2 3" key="1">
    <citation type="submission" date="2021-06" db="EMBL/GenBank/DDBJ databases">
        <authorList>
            <person name="Palmer J.M."/>
        </authorList>
    </citation>
    <scope>NUCLEOTIDE SEQUENCE [LARGE SCALE GENOMIC DNA]</scope>
    <source>
        <strain evidence="2 3">AS_MEX2019</strain>
        <tissue evidence="2">Muscle</tissue>
    </source>
</reference>
<evidence type="ECO:0000313" key="2">
    <source>
        <dbReference type="EMBL" id="MEQ2292903.1"/>
    </source>
</evidence>
<gene>
    <name evidence="2" type="ORF">AMECASPLE_027601</name>
</gene>
<protein>
    <submittedName>
        <fullName evidence="2">Uncharacterized protein</fullName>
    </submittedName>
</protein>
<comment type="caution">
    <text evidence="2">The sequence shown here is derived from an EMBL/GenBank/DDBJ whole genome shotgun (WGS) entry which is preliminary data.</text>
</comment>
<evidence type="ECO:0000256" key="1">
    <source>
        <dbReference type="SAM" id="MobiDB-lite"/>
    </source>
</evidence>
<feature type="region of interest" description="Disordered" evidence="1">
    <location>
        <begin position="25"/>
        <end position="46"/>
    </location>
</feature>
<name>A0ABV0YGE3_9TELE</name>
<sequence>MTMIALQVEQMELIAERRAGEEAGRRARIITRPRRGRGFGSRTGMHNMARRPHVPFFMPFFHKEASPFLYRHYRPPRFLHRPGWFLEL</sequence>
<organism evidence="2 3">
    <name type="scientific">Ameca splendens</name>
    <dbReference type="NCBI Taxonomy" id="208324"/>
    <lineage>
        <taxon>Eukaryota</taxon>
        <taxon>Metazoa</taxon>
        <taxon>Chordata</taxon>
        <taxon>Craniata</taxon>
        <taxon>Vertebrata</taxon>
        <taxon>Euteleostomi</taxon>
        <taxon>Actinopterygii</taxon>
        <taxon>Neopterygii</taxon>
        <taxon>Teleostei</taxon>
        <taxon>Neoteleostei</taxon>
        <taxon>Acanthomorphata</taxon>
        <taxon>Ovalentaria</taxon>
        <taxon>Atherinomorphae</taxon>
        <taxon>Cyprinodontiformes</taxon>
        <taxon>Goodeidae</taxon>
        <taxon>Ameca</taxon>
    </lineage>
</organism>
<feature type="compositionally biased region" description="Basic residues" evidence="1">
    <location>
        <begin position="26"/>
        <end position="37"/>
    </location>
</feature>
<dbReference type="Proteomes" id="UP001469553">
    <property type="component" value="Unassembled WGS sequence"/>
</dbReference>
<dbReference type="EMBL" id="JAHRIP010031153">
    <property type="protein sequence ID" value="MEQ2292903.1"/>
    <property type="molecule type" value="Genomic_DNA"/>
</dbReference>
<accession>A0ABV0YGE3</accession>
<proteinExistence type="predicted"/>
<keyword evidence="3" id="KW-1185">Reference proteome</keyword>